<sequence>MHIAESKCEEIVAPRGIRDQTAMLEHCDLQRLRVGRQEFSMSTIDISHAEPLLKAHDIDSAAVVAGNTASDRIALSASVETGDSDS</sequence>
<keyword evidence="2" id="KW-1185">Reference proteome</keyword>
<protein>
    <submittedName>
        <fullName evidence="1">Uncharacterized protein</fullName>
    </submittedName>
</protein>
<dbReference type="EMBL" id="RIBS01000005">
    <property type="protein sequence ID" value="RNF83325.1"/>
    <property type="molecule type" value="Genomic_DNA"/>
</dbReference>
<evidence type="ECO:0000313" key="1">
    <source>
        <dbReference type="EMBL" id="RNF83325.1"/>
    </source>
</evidence>
<organism evidence="1 2">
    <name type="scientific">Montanilutibacter psychrotolerans</name>
    <dbReference type="NCBI Taxonomy" id="1327343"/>
    <lineage>
        <taxon>Bacteria</taxon>
        <taxon>Pseudomonadati</taxon>
        <taxon>Pseudomonadota</taxon>
        <taxon>Gammaproteobacteria</taxon>
        <taxon>Lysobacterales</taxon>
        <taxon>Lysobacteraceae</taxon>
        <taxon>Montanilutibacter</taxon>
    </lineage>
</organism>
<name>A0A3M8SRK5_9GAMM</name>
<comment type="caution">
    <text evidence="1">The sequence shown here is derived from an EMBL/GenBank/DDBJ whole genome shotgun (WGS) entry which is preliminary data.</text>
</comment>
<evidence type="ECO:0000313" key="2">
    <source>
        <dbReference type="Proteomes" id="UP000267049"/>
    </source>
</evidence>
<dbReference type="Proteomes" id="UP000267049">
    <property type="component" value="Unassembled WGS sequence"/>
</dbReference>
<proteinExistence type="predicted"/>
<dbReference type="AlphaFoldDB" id="A0A3M8SRK5"/>
<gene>
    <name evidence="1" type="ORF">EER27_12600</name>
</gene>
<accession>A0A3M8SRK5</accession>
<reference evidence="1 2" key="1">
    <citation type="submission" date="2018-11" db="EMBL/GenBank/DDBJ databases">
        <title>Lysobacter cryohumiis sp. nov., isolated from soil in the Tianshan Mountains, Xinjiang, China.</title>
        <authorList>
            <person name="Luo Y."/>
            <person name="Sheng H."/>
        </authorList>
    </citation>
    <scope>NUCLEOTIDE SEQUENCE [LARGE SCALE GENOMIC DNA]</scope>
    <source>
        <strain evidence="1 2">ZS60</strain>
    </source>
</reference>